<dbReference type="EMBL" id="JABXBU010000030">
    <property type="protein sequence ID" value="KAF8785670.1"/>
    <property type="molecule type" value="Genomic_DNA"/>
</dbReference>
<reference evidence="1" key="2">
    <citation type="submission" date="2020-06" db="EMBL/GenBank/DDBJ databases">
        <authorList>
            <person name="Sheffer M."/>
        </authorList>
    </citation>
    <scope>NUCLEOTIDE SEQUENCE</scope>
</reference>
<protein>
    <submittedName>
        <fullName evidence="1">Uncharacterized protein</fullName>
    </submittedName>
</protein>
<organism evidence="1 2">
    <name type="scientific">Argiope bruennichi</name>
    <name type="common">Wasp spider</name>
    <name type="synonym">Aranea bruennichi</name>
    <dbReference type="NCBI Taxonomy" id="94029"/>
    <lineage>
        <taxon>Eukaryota</taxon>
        <taxon>Metazoa</taxon>
        <taxon>Ecdysozoa</taxon>
        <taxon>Arthropoda</taxon>
        <taxon>Chelicerata</taxon>
        <taxon>Arachnida</taxon>
        <taxon>Araneae</taxon>
        <taxon>Araneomorphae</taxon>
        <taxon>Entelegynae</taxon>
        <taxon>Araneoidea</taxon>
        <taxon>Araneidae</taxon>
        <taxon>Argiope</taxon>
    </lineage>
</organism>
<name>A0A8T0F8D7_ARGBR</name>
<sequence>MFSDNEREKLYLCPDSDSKIWGQQYLNSLTAKRKLEFILPWQSGCLHQQEGCFEHRHSIALRRVDARHINKLLMVQSFGHI</sequence>
<gene>
    <name evidence="1" type="ORF">HNY73_011185</name>
</gene>
<keyword evidence="2" id="KW-1185">Reference proteome</keyword>
<dbReference type="AlphaFoldDB" id="A0A8T0F8D7"/>
<reference evidence="1" key="1">
    <citation type="journal article" date="2020" name="bioRxiv">
        <title>Chromosome-level reference genome of the European wasp spider Argiope bruennichi: a resource for studies on range expansion and evolutionary adaptation.</title>
        <authorList>
            <person name="Sheffer M.M."/>
            <person name="Hoppe A."/>
            <person name="Krehenwinkel H."/>
            <person name="Uhl G."/>
            <person name="Kuss A.W."/>
            <person name="Jensen L."/>
            <person name="Jensen C."/>
            <person name="Gillespie R.G."/>
            <person name="Hoff K.J."/>
            <person name="Prost S."/>
        </authorList>
    </citation>
    <scope>NUCLEOTIDE SEQUENCE</scope>
</reference>
<dbReference type="Proteomes" id="UP000807504">
    <property type="component" value="Unassembled WGS sequence"/>
</dbReference>
<accession>A0A8T0F8D7</accession>
<proteinExistence type="predicted"/>
<evidence type="ECO:0000313" key="2">
    <source>
        <dbReference type="Proteomes" id="UP000807504"/>
    </source>
</evidence>
<comment type="caution">
    <text evidence="1">The sequence shown here is derived from an EMBL/GenBank/DDBJ whole genome shotgun (WGS) entry which is preliminary data.</text>
</comment>
<evidence type="ECO:0000313" key="1">
    <source>
        <dbReference type="EMBL" id="KAF8785670.1"/>
    </source>
</evidence>